<evidence type="ECO:0000313" key="2">
    <source>
        <dbReference type="Proteomes" id="UP001152320"/>
    </source>
</evidence>
<protein>
    <submittedName>
        <fullName evidence="1">Uncharacterized protein</fullName>
    </submittedName>
</protein>
<sequence length="97" mass="11437">MFYNLSPCTTDRFRLTFEYSSRIWLHNLRLSRGASYMSRPSCFQDLQGSRKSLSESVKEKVRRMTEVSNAKSDSDLWMNYIIPSLRTSTVETTLRRN</sequence>
<keyword evidence="2" id="KW-1185">Reference proteome</keyword>
<proteinExistence type="predicted"/>
<accession>A0A9Q1CKV4</accession>
<dbReference type="AlphaFoldDB" id="A0A9Q1CKV4"/>
<reference evidence="1" key="1">
    <citation type="submission" date="2021-10" db="EMBL/GenBank/DDBJ databases">
        <title>Tropical sea cucumber genome reveals ecological adaptation and Cuvierian tubules defense mechanism.</title>
        <authorList>
            <person name="Chen T."/>
        </authorList>
    </citation>
    <scope>NUCLEOTIDE SEQUENCE</scope>
    <source>
        <strain evidence="1">Nanhai2018</strain>
        <tissue evidence="1">Muscle</tissue>
    </source>
</reference>
<evidence type="ECO:0000313" key="1">
    <source>
        <dbReference type="EMBL" id="KAJ8047171.1"/>
    </source>
</evidence>
<gene>
    <name evidence="1" type="ORF">HOLleu_06093</name>
</gene>
<name>A0A9Q1CKV4_HOLLE</name>
<dbReference type="Proteomes" id="UP001152320">
    <property type="component" value="Chromosome 2"/>
</dbReference>
<organism evidence="1 2">
    <name type="scientific">Holothuria leucospilota</name>
    <name type="common">Black long sea cucumber</name>
    <name type="synonym">Mertensiothuria leucospilota</name>
    <dbReference type="NCBI Taxonomy" id="206669"/>
    <lineage>
        <taxon>Eukaryota</taxon>
        <taxon>Metazoa</taxon>
        <taxon>Echinodermata</taxon>
        <taxon>Eleutherozoa</taxon>
        <taxon>Echinozoa</taxon>
        <taxon>Holothuroidea</taxon>
        <taxon>Aspidochirotacea</taxon>
        <taxon>Aspidochirotida</taxon>
        <taxon>Holothuriidae</taxon>
        <taxon>Holothuria</taxon>
    </lineage>
</organism>
<comment type="caution">
    <text evidence="1">The sequence shown here is derived from an EMBL/GenBank/DDBJ whole genome shotgun (WGS) entry which is preliminary data.</text>
</comment>
<dbReference type="EMBL" id="JAIZAY010000002">
    <property type="protein sequence ID" value="KAJ8047171.1"/>
    <property type="molecule type" value="Genomic_DNA"/>
</dbReference>